<keyword evidence="4" id="KW-1185">Reference proteome</keyword>
<name>A0A6P1W1N8_9BACT</name>
<accession>A0A6P1W1N8</accession>
<keyword evidence="1" id="KW-0175">Coiled coil</keyword>
<proteinExistence type="predicted"/>
<dbReference type="EMBL" id="CP045997">
    <property type="protein sequence ID" value="QHV97937.1"/>
    <property type="molecule type" value="Genomic_DNA"/>
</dbReference>
<feature type="region of interest" description="Disordered" evidence="2">
    <location>
        <begin position="1090"/>
        <end position="1113"/>
    </location>
</feature>
<evidence type="ECO:0008006" key="5">
    <source>
        <dbReference type="Google" id="ProtNLM"/>
    </source>
</evidence>
<feature type="coiled-coil region" evidence="1">
    <location>
        <begin position="871"/>
        <end position="916"/>
    </location>
</feature>
<dbReference type="KEGG" id="senf:GJR95_24305"/>
<feature type="compositionally biased region" description="Low complexity" evidence="2">
    <location>
        <begin position="1090"/>
        <end position="1102"/>
    </location>
</feature>
<dbReference type="Proteomes" id="UP000464577">
    <property type="component" value="Chromosome"/>
</dbReference>
<feature type="coiled-coil region" evidence="1">
    <location>
        <begin position="711"/>
        <end position="756"/>
    </location>
</feature>
<evidence type="ECO:0000313" key="4">
    <source>
        <dbReference type="Proteomes" id="UP000464577"/>
    </source>
</evidence>
<feature type="compositionally biased region" description="Polar residues" evidence="2">
    <location>
        <begin position="1103"/>
        <end position="1113"/>
    </location>
</feature>
<sequence length="1216" mass="134329">MNNTETAKLKVEIEGDEADKTLLSLQSEAKEINKALRDMKAAGEEGSDAWKELKLRQKEVSEEIRDMVKNVDLNNASMAELQASSRLLNRELRDLKVGSDEWIDKMKEVQEVDSRIESVRKEVRGLKDDAEEQTGVWSSFKAGFAGAFTFEAIKEAAEALYDFGQDVLETTAKFEKYNAILETTLGSSEAGAAAFQMLQEFAAKTNFGVDELTDSYIKLANRGLRPGQDELMKMADVSNATGHTMLELTEAINDINNTDRWNNIGIKCQTMGDQVQLSFKGMTQTVDRTEEGVMKAVAAFGEMEGVVGMTTKISETLDGQLSNMEDNFDRLKTTVGGDSTDAFKAMIGVGNELIDAFIDIWKGTTPLREGLSDVVDVGVRFGQSIETLIRTLFGYDDKAKGTTIVVDAITVAFRLVGGVLIAAVSAVGTMVDALSILMNKGKEVANFFGADFKINPKANFDTLKDNMDKNAKAIDKLWSDNETKREETTKKADANILNNTVKSQQTITAEAKKEAEKKAQAVEKAEADSLKKIQDMQVKAIADEQTRKIAEINLHYDREDAAIKKSVASQKTKDEQLALSAKERETKINQTEEDFRKKKEKADADTEAKLDALRIKMIADESARKIAELNAQYARDKKYIDDHITDTAKHDEAIKLLNDKLTLDITAVNDKHRADELQKNNKKRDDEFRATKQLFDNEFKEAVALSDAKLVNAKDNANAIYQAKLDRLQAEWNYNRQKLQQEAAEEKAKNEAMIQDADRRANANKAIDDRLKAQLTANDVKYESDKSRLLDENLAKRKANTDQFFSAVESAMDGDYTKFMEILNKKLKNDSTANDDRLKNFSKSSVAILDIAKDATDTLMKLNQTYLDSQLAKIKKEKDAELAKVKELYDKGLLSKEEYESKTGEINAKYAAIEKEEKLKAWRRQQALAITQAIIGGAQAAIMSLATMGWPLGLIGVAAAAVAVATQVSTIKKQQPPDYAKGGKGYVKNAGVVKGDRHGSRYGDAGIVMTNRRTGEEVGEMEGDEPFMILSRNTYKNNKPVVDMLLHSSLHRNGAPIYGNGGTYGDFVGRTPSFGKGGLGGRKMYVDGGMDSIDDGSGIQSSPQYQDASTSTEQTQAQIEKSQRLMDDIATNTENTVMKLKDIQAFLAGPFLTTLQNQSDEFSSNIKGQVGSMVGEQKTANGFLATIAAKDLSVSVHNVVNVMNQINVVINKSDFQ</sequence>
<evidence type="ECO:0000256" key="1">
    <source>
        <dbReference type="SAM" id="Coils"/>
    </source>
</evidence>
<dbReference type="AlphaFoldDB" id="A0A6P1W1N8"/>
<reference evidence="3 4" key="1">
    <citation type="submission" date="2019-11" db="EMBL/GenBank/DDBJ databases">
        <title>Spirosoma endbachense sp. nov., isolated from a natural salt meadow.</title>
        <authorList>
            <person name="Rojas J."/>
            <person name="Ambika Manirajan B."/>
            <person name="Ratering S."/>
            <person name="Suarez C."/>
            <person name="Geissler-Plaum R."/>
            <person name="Schnell S."/>
        </authorList>
    </citation>
    <scope>NUCLEOTIDE SEQUENCE [LARGE SCALE GENOMIC DNA]</scope>
    <source>
        <strain evidence="3 4">I-24</strain>
    </source>
</reference>
<gene>
    <name evidence="3" type="ORF">GJR95_24305</name>
</gene>
<protein>
    <recommendedName>
        <fullName evidence="5">Phage tail tape measure protein domain-containing protein</fullName>
    </recommendedName>
</protein>
<organism evidence="3 4">
    <name type="scientific">Spirosoma endbachense</name>
    <dbReference type="NCBI Taxonomy" id="2666025"/>
    <lineage>
        <taxon>Bacteria</taxon>
        <taxon>Pseudomonadati</taxon>
        <taxon>Bacteroidota</taxon>
        <taxon>Cytophagia</taxon>
        <taxon>Cytophagales</taxon>
        <taxon>Cytophagaceae</taxon>
        <taxon>Spirosoma</taxon>
    </lineage>
</organism>
<evidence type="ECO:0000256" key="2">
    <source>
        <dbReference type="SAM" id="MobiDB-lite"/>
    </source>
</evidence>
<evidence type="ECO:0000313" key="3">
    <source>
        <dbReference type="EMBL" id="QHV97937.1"/>
    </source>
</evidence>
<dbReference type="RefSeq" id="WP_162388349.1">
    <property type="nucleotide sequence ID" value="NZ_CP045997.1"/>
</dbReference>